<evidence type="ECO:0000259" key="1">
    <source>
        <dbReference type="SMART" id="SM00822"/>
    </source>
</evidence>
<dbReference type="InterPro" id="IPR057326">
    <property type="entry name" value="KR_dom"/>
</dbReference>
<dbReference type="Proteomes" id="UP000037510">
    <property type="component" value="Unassembled WGS sequence"/>
</dbReference>
<organism evidence="2 3">
    <name type="scientific">Operophtera brumata</name>
    <name type="common">Winter moth</name>
    <name type="synonym">Phalaena brumata</name>
    <dbReference type="NCBI Taxonomy" id="104452"/>
    <lineage>
        <taxon>Eukaryota</taxon>
        <taxon>Metazoa</taxon>
        <taxon>Ecdysozoa</taxon>
        <taxon>Arthropoda</taxon>
        <taxon>Hexapoda</taxon>
        <taxon>Insecta</taxon>
        <taxon>Pterygota</taxon>
        <taxon>Neoptera</taxon>
        <taxon>Endopterygota</taxon>
        <taxon>Lepidoptera</taxon>
        <taxon>Glossata</taxon>
        <taxon>Ditrysia</taxon>
        <taxon>Geometroidea</taxon>
        <taxon>Geometridae</taxon>
        <taxon>Larentiinae</taxon>
        <taxon>Operophtera</taxon>
    </lineage>
</organism>
<dbReference type="AlphaFoldDB" id="A0A0L7LIU8"/>
<dbReference type="Pfam" id="PF13561">
    <property type="entry name" value="adh_short_C2"/>
    <property type="match status" value="1"/>
</dbReference>
<dbReference type="EMBL" id="JTDY01000942">
    <property type="protein sequence ID" value="KOB75350.1"/>
    <property type="molecule type" value="Genomic_DNA"/>
</dbReference>
<reference evidence="2 3" key="1">
    <citation type="journal article" date="2015" name="Genome Biol. Evol.">
        <title>The genome of winter moth (Operophtera brumata) provides a genomic perspective on sexual dimorphism and phenology.</title>
        <authorList>
            <person name="Derks M.F."/>
            <person name="Smit S."/>
            <person name="Salis L."/>
            <person name="Schijlen E."/>
            <person name="Bossers A."/>
            <person name="Mateman C."/>
            <person name="Pijl A.S."/>
            <person name="de Ridder D."/>
            <person name="Groenen M.A."/>
            <person name="Visser M.E."/>
            <person name="Megens H.J."/>
        </authorList>
    </citation>
    <scope>NUCLEOTIDE SEQUENCE [LARGE SCALE GENOMIC DNA]</scope>
    <source>
        <strain evidence="2">WM2013NL</strain>
        <tissue evidence="2">Head and thorax</tissue>
    </source>
</reference>
<dbReference type="PANTHER" id="PTHR43975">
    <property type="entry name" value="ZGC:101858"/>
    <property type="match status" value="1"/>
</dbReference>
<keyword evidence="3" id="KW-1185">Reference proteome</keyword>
<accession>A0A0L7LIU8</accession>
<dbReference type="PRINTS" id="PR00080">
    <property type="entry name" value="SDRFAMILY"/>
</dbReference>
<dbReference type="SUPFAM" id="SSF51735">
    <property type="entry name" value="NAD(P)-binding Rossmann-fold domains"/>
    <property type="match status" value="1"/>
</dbReference>
<sequence>MSYSNKVVIVTGSSSGIGAATALHFAKEGAQVAIVGRNETRLNNVAAQISKIGKKPLIIKADISKDEVKTIVKKTVDHFGKLDVLVNNAAVVKTAAVDDENLLEVYDEVLNTNLRSIFVLTNLATPHLVKTKGNIVNISSVAGRWTLKSFAPSGYLAYAASKAALDHFTRVAAMELAPKGVRINAVIPGPVDTSILESAGIDNNWDEVGKNTTALNIVIQPEEIADLILYLASDKAKSITGSNYVIDGGLLVVN</sequence>
<dbReference type="PANTHER" id="PTHR43975:SF2">
    <property type="entry name" value="EG:BACR7A4.14 PROTEIN-RELATED"/>
    <property type="match status" value="1"/>
</dbReference>
<evidence type="ECO:0000313" key="3">
    <source>
        <dbReference type="Proteomes" id="UP000037510"/>
    </source>
</evidence>
<comment type="caution">
    <text evidence="2">The sequence shown here is derived from an EMBL/GenBank/DDBJ whole genome shotgun (WGS) entry which is preliminary data.</text>
</comment>
<dbReference type="InterPro" id="IPR002347">
    <property type="entry name" value="SDR_fam"/>
</dbReference>
<evidence type="ECO:0000313" key="2">
    <source>
        <dbReference type="EMBL" id="KOB75350.1"/>
    </source>
</evidence>
<feature type="domain" description="Ketoreductase" evidence="1">
    <location>
        <begin position="6"/>
        <end position="208"/>
    </location>
</feature>
<dbReference type="InterPro" id="IPR036291">
    <property type="entry name" value="NAD(P)-bd_dom_sf"/>
</dbReference>
<proteinExistence type="predicted"/>
<gene>
    <name evidence="2" type="ORF">OBRU01_07647</name>
</gene>
<dbReference type="SMART" id="SM00822">
    <property type="entry name" value="PKS_KR"/>
    <property type="match status" value="1"/>
</dbReference>
<protein>
    <submittedName>
        <fullName evidence="2">3-dehydroecdysone 3alpha-reductase</fullName>
    </submittedName>
</protein>
<dbReference type="STRING" id="104452.A0A0L7LIU8"/>
<dbReference type="FunFam" id="3.40.50.720:FF:000084">
    <property type="entry name" value="Short-chain dehydrogenase reductase"/>
    <property type="match status" value="1"/>
</dbReference>
<dbReference type="PRINTS" id="PR00081">
    <property type="entry name" value="GDHRDH"/>
</dbReference>
<name>A0A0L7LIU8_OPEBR</name>
<dbReference type="Gene3D" id="3.40.50.720">
    <property type="entry name" value="NAD(P)-binding Rossmann-like Domain"/>
    <property type="match status" value="1"/>
</dbReference>